<evidence type="ECO:0000256" key="4">
    <source>
        <dbReference type="ARBA" id="ARBA00022692"/>
    </source>
</evidence>
<protein>
    <submittedName>
        <fullName evidence="13">Outer membrane porin F</fullName>
    </submittedName>
</protein>
<dbReference type="GO" id="GO:0015288">
    <property type="term" value="F:porin activity"/>
    <property type="evidence" value="ECO:0007669"/>
    <property type="project" value="UniProtKB-KW"/>
</dbReference>
<keyword evidence="6" id="KW-0406">Ion transport</keyword>
<dbReference type="RefSeq" id="WP_088916833.1">
    <property type="nucleotide sequence ID" value="NZ_CP018632.1"/>
</dbReference>
<dbReference type="PRINTS" id="PR01023">
    <property type="entry name" value="NAFLGMOTY"/>
</dbReference>
<reference evidence="13 14" key="1">
    <citation type="submission" date="2016-12" db="EMBL/GenBank/DDBJ databases">
        <authorList>
            <person name="Song W.-J."/>
            <person name="Kurnit D.M."/>
        </authorList>
    </citation>
    <scope>NUCLEOTIDE SEQUENCE [LARGE SCALE GENOMIC DNA]</scope>
    <source>
        <strain evidence="13 14">IMCC3135</strain>
    </source>
</reference>
<dbReference type="InterPro" id="IPR027385">
    <property type="entry name" value="Beta-barrel_OMP"/>
</dbReference>
<keyword evidence="5" id="KW-0732">Signal</keyword>
<dbReference type="PRINTS" id="PR01021">
    <property type="entry name" value="OMPADOMAIN"/>
</dbReference>
<dbReference type="GO" id="GO:0006811">
    <property type="term" value="P:monoatomic ion transport"/>
    <property type="evidence" value="ECO:0007669"/>
    <property type="project" value="UniProtKB-KW"/>
</dbReference>
<evidence type="ECO:0000256" key="2">
    <source>
        <dbReference type="ARBA" id="ARBA00022448"/>
    </source>
</evidence>
<dbReference type="OrthoDB" id="9782229at2"/>
<keyword evidence="7" id="KW-0626">Porin</keyword>
<dbReference type="PANTHER" id="PTHR30329">
    <property type="entry name" value="STATOR ELEMENT OF FLAGELLAR MOTOR COMPLEX"/>
    <property type="match status" value="1"/>
</dbReference>
<keyword evidence="3" id="KW-1134">Transmembrane beta strand</keyword>
<evidence type="ECO:0000256" key="6">
    <source>
        <dbReference type="ARBA" id="ARBA00023065"/>
    </source>
</evidence>
<accession>A0A2Z2NRM1</accession>
<evidence type="ECO:0000256" key="1">
    <source>
        <dbReference type="ARBA" id="ARBA00004571"/>
    </source>
</evidence>
<dbReference type="InterPro" id="IPR006664">
    <property type="entry name" value="OMP_bac"/>
</dbReference>
<evidence type="ECO:0000256" key="3">
    <source>
        <dbReference type="ARBA" id="ARBA00022452"/>
    </source>
</evidence>
<dbReference type="Gene3D" id="3.30.1330.60">
    <property type="entry name" value="OmpA-like domain"/>
    <property type="match status" value="1"/>
</dbReference>
<dbReference type="GO" id="GO:0009279">
    <property type="term" value="C:cell outer membrane"/>
    <property type="evidence" value="ECO:0007669"/>
    <property type="project" value="UniProtKB-SubCell"/>
</dbReference>
<evidence type="ECO:0000256" key="10">
    <source>
        <dbReference type="PROSITE-ProRule" id="PRU00473"/>
    </source>
</evidence>
<evidence type="ECO:0000256" key="7">
    <source>
        <dbReference type="ARBA" id="ARBA00023114"/>
    </source>
</evidence>
<dbReference type="CDD" id="cd07185">
    <property type="entry name" value="OmpA_C-like"/>
    <property type="match status" value="1"/>
</dbReference>
<name>A0A2Z2NRM1_9GAMM</name>
<dbReference type="InterPro" id="IPR050330">
    <property type="entry name" value="Bact_OuterMem_StrucFunc"/>
</dbReference>
<dbReference type="SUPFAM" id="SSF56925">
    <property type="entry name" value="OMPA-like"/>
    <property type="match status" value="1"/>
</dbReference>
<comment type="subcellular location">
    <subcellularLocation>
        <location evidence="1">Cell outer membrane</location>
        <topology evidence="1">Multi-pass membrane protein</topology>
    </subcellularLocation>
</comment>
<dbReference type="PROSITE" id="PS51123">
    <property type="entry name" value="OMPA_2"/>
    <property type="match status" value="1"/>
</dbReference>
<organism evidence="13 14">
    <name type="scientific">Granulosicoccus antarcticus IMCC3135</name>
    <dbReference type="NCBI Taxonomy" id="1192854"/>
    <lineage>
        <taxon>Bacteria</taxon>
        <taxon>Pseudomonadati</taxon>
        <taxon>Pseudomonadota</taxon>
        <taxon>Gammaproteobacteria</taxon>
        <taxon>Chromatiales</taxon>
        <taxon>Granulosicoccaceae</taxon>
        <taxon>Granulosicoccus</taxon>
    </lineage>
</organism>
<evidence type="ECO:0000313" key="13">
    <source>
        <dbReference type="EMBL" id="ASJ71390.1"/>
    </source>
</evidence>
<keyword evidence="14" id="KW-1185">Reference proteome</keyword>
<dbReference type="KEGG" id="gai:IMCC3135_06415"/>
<dbReference type="Pfam" id="PF00691">
    <property type="entry name" value="OmpA"/>
    <property type="match status" value="1"/>
</dbReference>
<dbReference type="InterPro" id="IPR036737">
    <property type="entry name" value="OmpA-like_sf"/>
</dbReference>
<keyword evidence="8 10" id="KW-0472">Membrane</keyword>
<dbReference type="InterPro" id="IPR006665">
    <property type="entry name" value="OmpA-like"/>
</dbReference>
<evidence type="ECO:0000313" key="14">
    <source>
        <dbReference type="Proteomes" id="UP000250079"/>
    </source>
</evidence>
<evidence type="ECO:0000256" key="9">
    <source>
        <dbReference type="ARBA" id="ARBA00023237"/>
    </source>
</evidence>
<dbReference type="Pfam" id="PF13505">
    <property type="entry name" value="OMP_b-brl"/>
    <property type="match status" value="1"/>
</dbReference>
<dbReference type="SUPFAM" id="SSF103088">
    <property type="entry name" value="OmpA-like"/>
    <property type="match status" value="1"/>
</dbReference>
<dbReference type="Proteomes" id="UP000250079">
    <property type="component" value="Chromosome"/>
</dbReference>
<evidence type="ECO:0000256" key="11">
    <source>
        <dbReference type="SAM" id="MobiDB-lite"/>
    </source>
</evidence>
<dbReference type="PANTHER" id="PTHR30329:SF21">
    <property type="entry name" value="LIPOPROTEIN YIAD-RELATED"/>
    <property type="match status" value="1"/>
</dbReference>
<evidence type="ECO:0000259" key="12">
    <source>
        <dbReference type="PROSITE" id="PS51123"/>
    </source>
</evidence>
<feature type="region of interest" description="Disordered" evidence="11">
    <location>
        <begin position="331"/>
        <end position="355"/>
    </location>
</feature>
<dbReference type="EMBL" id="CP018632">
    <property type="protein sequence ID" value="ASJ71390.1"/>
    <property type="molecule type" value="Genomic_DNA"/>
</dbReference>
<keyword evidence="9" id="KW-0998">Cell outer membrane</keyword>
<sequence length="355" mass="38506">MKSELSTTASNDQTVRIVAASALLLGGLLLSVPQQSYAEDFTQRVYVTGGVGVTRLEPESPTPALSISDKSDAGAHLGLGYDLSRIFSVEAYVADLGEAEVEFLGVSAGSIDYQVYGISLLGYLFNSRSGSALIDSDTNGLFRREGLSVYGRAGIGHMLNDSNGVAYKRDYPTHAAFGLGLEYGFRNGVALRTELMGMDTDARYLNVGILKRFGGVPVAPVAPVEPEVVAKALPEPELPTPEPMAAPLVPPLVYFEVDHAELNVEDRQKLDDFATAMLENDMTIQIDGHTDWIAKEQYNMSLSVRRAETVFNYLASKGLPEERMTTMGYGETRPISNNNTANGRALNRRAELQIK</sequence>
<keyword evidence="4" id="KW-0812">Transmembrane</keyword>
<dbReference type="GO" id="GO:0046930">
    <property type="term" value="C:pore complex"/>
    <property type="evidence" value="ECO:0007669"/>
    <property type="project" value="UniProtKB-KW"/>
</dbReference>
<feature type="domain" description="OmpA-like" evidence="12">
    <location>
        <begin position="242"/>
        <end position="355"/>
    </location>
</feature>
<dbReference type="AlphaFoldDB" id="A0A2Z2NRM1"/>
<dbReference type="InterPro" id="IPR011250">
    <property type="entry name" value="OMP/PagP_B-barrel"/>
</dbReference>
<gene>
    <name evidence="13" type="primary">oprF_3</name>
    <name evidence="13" type="ORF">IMCC3135_06415</name>
</gene>
<evidence type="ECO:0000256" key="8">
    <source>
        <dbReference type="ARBA" id="ARBA00023136"/>
    </source>
</evidence>
<keyword evidence="2" id="KW-0813">Transport</keyword>
<evidence type="ECO:0000256" key="5">
    <source>
        <dbReference type="ARBA" id="ARBA00022729"/>
    </source>
</evidence>
<dbReference type="Gene3D" id="2.40.160.20">
    <property type="match status" value="1"/>
</dbReference>
<proteinExistence type="predicted"/>